<evidence type="ECO:0000313" key="13">
    <source>
        <dbReference type="EMBL" id="KAG9392846.1"/>
    </source>
</evidence>
<evidence type="ECO:0000259" key="12">
    <source>
        <dbReference type="PROSITE" id="PS50141"/>
    </source>
</evidence>
<name>A0A8J6E1B3_9EUKA</name>
<feature type="domain" description="A to I editase" evidence="12">
    <location>
        <begin position="96"/>
        <end position="279"/>
    </location>
</feature>
<dbReference type="Pfam" id="PF02137">
    <property type="entry name" value="A_deamin"/>
    <property type="match status" value="1"/>
</dbReference>
<evidence type="ECO:0000313" key="14">
    <source>
        <dbReference type="Proteomes" id="UP000717585"/>
    </source>
</evidence>
<evidence type="ECO:0000256" key="2">
    <source>
        <dbReference type="ARBA" id="ARBA00022723"/>
    </source>
</evidence>
<comment type="cofactor">
    <cofactor evidence="5">
        <name>1D-myo-inositol hexakisphosphate</name>
        <dbReference type="ChEBI" id="CHEBI:58130"/>
    </cofactor>
</comment>
<keyword evidence="1" id="KW-0819">tRNA processing</keyword>
<proteinExistence type="inferred from homology"/>
<dbReference type="OrthoDB" id="416253at2759"/>
<evidence type="ECO:0000256" key="3">
    <source>
        <dbReference type="ARBA" id="ARBA00022801"/>
    </source>
</evidence>
<evidence type="ECO:0000256" key="1">
    <source>
        <dbReference type="ARBA" id="ARBA00022694"/>
    </source>
</evidence>
<organism evidence="13 14">
    <name type="scientific">Carpediemonas membranifera</name>
    <dbReference type="NCBI Taxonomy" id="201153"/>
    <lineage>
        <taxon>Eukaryota</taxon>
        <taxon>Metamonada</taxon>
        <taxon>Carpediemonas-like organisms</taxon>
        <taxon>Carpediemonas</taxon>
    </lineage>
</organism>
<sequence>MCDADDVARCAIDHFNAQKLKDYGLKDGEWTILSAILSHSPDSGLTVLSMACGTKSVPAKLVDDYSIHDGHAEVLCRRGLVHLMASDDAPDLTGHTLHMFVSAPPCGDCAIFDLDTPHLGFNDYRTGSKPVVGALLDRTGVGLFRTKPGRGERSPSMSCSDKLVRWAYLGLLGKRGPPLFLDTLTVGLPADTTALERSFGRLSRLDMRRHGPYRVHPPELRTSPVEFPLARTEARRPSPHCYWAAGTAHEVIVGKLGLPRGVSLRDREKRPSALSRAALGLGPGPAAGYEAAALEYKLAVEDYNRGAV</sequence>
<dbReference type="SMART" id="SM00552">
    <property type="entry name" value="ADEAMc"/>
    <property type="match status" value="1"/>
</dbReference>
<dbReference type="PANTHER" id="PTHR46516:SF1">
    <property type="entry name" value="TRNA-SPECIFIC ADENOSINE DEAMINASE 1"/>
    <property type="match status" value="1"/>
</dbReference>
<dbReference type="PROSITE" id="PS50141">
    <property type="entry name" value="A_DEAMIN_EDITASE"/>
    <property type="match status" value="1"/>
</dbReference>
<dbReference type="PANTHER" id="PTHR46516">
    <property type="entry name" value="TRNA-SPECIFIC ADENOSINE DEAMINASE 1"/>
    <property type="match status" value="1"/>
</dbReference>
<evidence type="ECO:0000256" key="11">
    <source>
        <dbReference type="ARBA" id="ARBA00047635"/>
    </source>
</evidence>
<gene>
    <name evidence="13" type="ORF">J8273_5779</name>
</gene>
<dbReference type="Proteomes" id="UP000717585">
    <property type="component" value="Unassembled WGS sequence"/>
</dbReference>
<evidence type="ECO:0000256" key="9">
    <source>
        <dbReference type="ARBA" id="ARBA00040502"/>
    </source>
</evidence>
<reference evidence="13" key="1">
    <citation type="submission" date="2021-05" db="EMBL/GenBank/DDBJ databases">
        <title>A free-living protist that lacks canonical eukaryotic 1 DNA replication and segregation systems.</title>
        <authorList>
            <person name="Salas-Leiva D.E."/>
            <person name="Tromer E.C."/>
            <person name="Curtis B.A."/>
            <person name="Jerlstrom-Hultqvist J."/>
            <person name="Kolisko M."/>
            <person name="Yi Z."/>
            <person name="Salas-Leiva J.S."/>
            <person name="Gallot-Lavallee L."/>
            <person name="Kops G.J.P.L."/>
            <person name="Archibald J.M."/>
            <person name="Simpson A.G.B."/>
            <person name="Roger A.J."/>
        </authorList>
    </citation>
    <scope>NUCLEOTIDE SEQUENCE</scope>
    <source>
        <strain evidence="13">BICM</strain>
    </source>
</reference>
<protein>
    <recommendedName>
        <fullName evidence="9">tRNA-specific adenosine deaminase 1</fullName>
        <ecNumber evidence="8">3.5.4.34</ecNumber>
    </recommendedName>
    <alternativeName>
        <fullName evidence="10">tRNA-specific adenosine-37 deaminase</fullName>
    </alternativeName>
</protein>
<comment type="similarity">
    <text evidence="7">Belongs to the ADAT1 family.</text>
</comment>
<keyword evidence="3" id="KW-0378">Hydrolase</keyword>
<dbReference type="GO" id="GO:0008033">
    <property type="term" value="P:tRNA processing"/>
    <property type="evidence" value="ECO:0007669"/>
    <property type="project" value="UniProtKB-KW"/>
</dbReference>
<comment type="function">
    <text evidence="6">Specifically deaminates adenosine-37 to inosine in tRNA-Ala.</text>
</comment>
<keyword evidence="2" id="KW-0479">Metal-binding</keyword>
<comment type="catalytic activity">
    <reaction evidence="11">
        <text>adenosine(37) in tRNA(Ala) + H2O + H(+) = inosine(37) in tRNA(Ala) + NH4(+)</text>
        <dbReference type="Rhea" id="RHEA:50968"/>
        <dbReference type="Rhea" id="RHEA-COMP:12855"/>
        <dbReference type="Rhea" id="RHEA-COMP:12856"/>
        <dbReference type="ChEBI" id="CHEBI:15377"/>
        <dbReference type="ChEBI" id="CHEBI:15378"/>
        <dbReference type="ChEBI" id="CHEBI:28938"/>
        <dbReference type="ChEBI" id="CHEBI:74411"/>
        <dbReference type="ChEBI" id="CHEBI:82852"/>
        <dbReference type="EC" id="3.5.4.34"/>
    </reaction>
</comment>
<keyword evidence="14" id="KW-1185">Reference proteome</keyword>
<comment type="caution">
    <text evidence="13">The sequence shown here is derived from an EMBL/GenBank/DDBJ whole genome shotgun (WGS) entry which is preliminary data.</text>
</comment>
<keyword evidence="4" id="KW-0862">Zinc</keyword>
<evidence type="ECO:0000256" key="6">
    <source>
        <dbReference type="ARBA" id="ARBA00037784"/>
    </source>
</evidence>
<evidence type="ECO:0000256" key="7">
    <source>
        <dbReference type="ARBA" id="ARBA00038326"/>
    </source>
</evidence>
<dbReference type="AlphaFoldDB" id="A0A8J6E1B3"/>
<dbReference type="GO" id="GO:0046872">
    <property type="term" value="F:metal ion binding"/>
    <property type="evidence" value="ECO:0007669"/>
    <property type="project" value="UniProtKB-KW"/>
</dbReference>
<evidence type="ECO:0000256" key="8">
    <source>
        <dbReference type="ARBA" id="ARBA00038940"/>
    </source>
</evidence>
<dbReference type="GO" id="GO:0043829">
    <property type="term" value="F:tRNA-specific adenosine-37 deaminase activity"/>
    <property type="evidence" value="ECO:0007669"/>
    <property type="project" value="UniProtKB-EC"/>
</dbReference>
<dbReference type="InterPro" id="IPR002466">
    <property type="entry name" value="A_deamin"/>
</dbReference>
<dbReference type="EC" id="3.5.4.34" evidence="8"/>
<accession>A0A8J6E1B3</accession>
<dbReference type="EMBL" id="JAHDYR010000031">
    <property type="protein sequence ID" value="KAG9392846.1"/>
    <property type="molecule type" value="Genomic_DNA"/>
</dbReference>
<evidence type="ECO:0000256" key="4">
    <source>
        <dbReference type="ARBA" id="ARBA00022833"/>
    </source>
</evidence>
<evidence type="ECO:0000256" key="5">
    <source>
        <dbReference type="ARBA" id="ARBA00037026"/>
    </source>
</evidence>
<evidence type="ECO:0000256" key="10">
    <source>
        <dbReference type="ARBA" id="ARBA00041760"/>
    </source>
</evidence>
<dbReference type="GO" id="GO:0003723">
    <property type="term" value="F:RNA binding"/>
    <property type="evidence" value="ECO:0007669"/>
    <property type="project" value="InterPro"/>
</dbReference>